<keyword evidence="1" id="KW-0472">Membrane</keyword>
<feature type="transmembrane region" description="Helical" evidence="1">
    <location>
        <begin position="402"/>
        <end position="426"/>
    </location>
</feature>
<reference evidence="3" key="3">
    <citation type="journal article" date="2019" name="Vet. Microbiol.">
        <title>Mutations associated with change of susceptibility to lincosamides and/or macrolides in field and laboratory-derived Mycoplasma californicum strains in Japan, and development of a rapid detection method for these mutations.</title>
        <authorList>
            <person name="Hata E."/>
            <person name="Nagai K."/>
            <person name="Murakami K."/>
        </authorList>
    </citation>
    <scope>NUCLEOTIDE SEQUENCE</scope>
    <source>
        <strain evidence="3">HAZ160_1</strain>
    </source>
</reference>
<reference evidence="3" key="1">
    <citation type="journal article" date="2014" name="Appl. Environ. Microbiol.">
        <title>Molecular Epidemiology of Cases of Mycoplasma californicum Infection in Japan.</title>
        <authorList>
            <person name="Hata E."/>
            <person name="Suzuki K."/>
            <person name="Hanyu H."/>
            <person name="Itoh M."/>
            <person name="Higuchi H."/>
            <person name="Kobayashi H."/>
        </authorList>
    </citation>
    <scope>NUCLEOTIDE SEQUENCE</scope>
    <source>
        <strain evidence="3">HAZ160_1</strain>
    </source>
</reference>
<evidence type="ECO:0000313" key="3">
    <source>
        <dbReference type="EMBL" id="BAP00930.1"/>
    </source>
</evidence>
<sequence length="458" mass="54499">MRKHRKDKRHWCENYRKIKNLFNPVVSRILVVLSPLCLHLSLSPIQTQYFWILSFALISVLILIFHPKMLLLLIFISSFYLIFKFLRAGEFYENGNYFIKAKVTKVSQKYAILNVNNNNFLIYLTPYTTKYPLRLGQLVEVQAKIIKITQDNNFYFSNNINYLIEKGVVTRVDEPLYSFFFAIENWSKKGSLLFQKYWKLIVFGQNYEANDITKRAIEINILHLLVISGLHFDILFNFIFTLIGKIKNKNVNRVAEWFGIFICFLYLCSLINFISGLRAFIMQVFSRKFKKYKIYSIPVAAIVIFYVNFNLIISISFILSFSTTIIIILVNKNLKIFKVKNIFLNYLIISVLIYFYTCLWTLKLNNFINITGFLYAIFFAPVVEIIYLFSLLFWFSPDFLHFIYFALDQLINIASYFNLLVIFDIYISQNSMLIWLCLWGFLLSFNLIYRHFRKIKKI</sequence>
<feature type="transmembrane region" description="Helical" evidence="1">
    <location>
        <begin position="255"/>
        <end position="280"/>
    </location>
</feature>
<evidence type="ECO:0000256" key="1">
    <source>
        <dbReference type="SAM" id="Phobius"/>
    </source>
</evidence>
<dbReference type="Pfam" id="PF03772">
    <property type="entry name" value="Competence"/>
    <property type="match status" value="1"/>
</dbReference>
<dbReference type="EMBL" id="AP013353">
    <property type="protein sequence ID" value="BAP00930.1"/>
    <property type="molecule type" value="Genomic_DNA"/>
</dbReference>
<keyword evidence="1" id="KW-1133">Transmembrane helix</keyword>
<dbReference type="NCBIfam" id="NF045979">
    <property type="entry name" value="ComEC_MAG0480"/>
    <property type="match status" value="1"/>
</dbReference>
<dbReference type="RefSeq" id="WP_416389235.1">
    <property type="nucleotide sequence ID" value="NZ_AP013353.1"/>
</dbReference>
<feature type="domain" description="ComEC/Rec2-related protein" evidence="2">
    <location>
        <begin position="211"/>
        <end position="444"/>
    </location>
</feature>
<feature type="transmembrane region" description="Helical" evidence="1">
    <location>
        <begin position="374"/>
        <end position="395"/>
    </location>
</feature>
<feature type="transmembrane region" description="Helical" evidence="1">
    <location>
        <begin position="49"/>
        <end position="82"/>
    </location>
</feature>
<dbReference type="AlphaFoldDB" id="A0AAT9F7Q7"/>
<feature type="transmembrane region" description="Helical" evidence="1">
    <location>
        <begin position="432"/>
        <end position="449"/>
    </location>
</feature>
<gene>
    <name evidence="3" type="ORF">MCAL160_0259</name>
</gene>
<proteinExistence type="predicted"/>
<reference evidence="3" key="2">
    <citation type="journal article" date="2014" name="Genome Announc.">
        <title>Complete Genome Sequence of Mycoplasma californicum Strain HAZ160_1 from Bovine Mastitic Milk in Japan.</title>
        <authorList>
            <person name="Hata E."/>
            <person name="Murakami K."/>
        </authorList>
    </citation>
    <scope>NUCLEOTIDE SEQUENCE</scope>
    <source>
        <strain evidence="3">HAZ160_1</strain>
    </source>
</reference>
<reference evidence="3" key="4">
    <citation type="submission" date="2024-06" db="EMBL/GenBank/DDBJ databases">
        <authorList>
            <consortium name="Mycoplasma californicum genome sequencing consortium"/>
            <person name="Hata E."/>
            <person name="Tanaka K."/>
            <person name="Tamamura Y."/>
        </authorList>
    </citation>
    <scope>NUCLEOTIDE SEQUENCE</scope>
    <source>
        <strain evidence="3">HAZ160_1</strain>
    </source>
</reference>
<feature type="transmembrane region" description="Helical" evidence="1">
    <location>
        <begin position="292"/>
        <end position="309"/>
    </location>
</feature>
<keyword evidence="1" id="KW-0812">Transmembrane</keyword>
<organism evidence="3">
    <name type="scientific">Mycoplasmopsis californica HAZ160_1</name>
    <dbReference type="NCBI Taxonomy" id="1397850"/>
    <lineage>
        <taxon>Bacteria</taxon>
        <taxon>Bacillati</taxon>
        <taxon>Mycoplasmatota</taxon>
        <taxon>Mycoplasmoidales</taxon>
        <taxon>Metamycoplasmataceae</taxon>
        <taxon>Mycoplasmopsis</taxon>
    </lineage>
</organism>
<feature type="transmembrane region" description="Helical" evidence="1">
    <location>
        <begin position="343"/>
        <end position="362"/>
    </location>
</feature>
<feature type="transmembrane region" description="Helical" evidence="1">
    <location>
        <begin position="315"/>
        <end position="331"/>
    </location>
</feature>
<evidence type="ECO:0000259" key="2">
    <source>
        <dbReference type="Pfam" id="PF03772"/>
    </source>
</evidence>
<feature type="transmembrane region" description="Helical" evidence="1">
    <location>
        <begin position="21"/>
        <end position="43"/>
    </location>
</feature>
<name>A0AAT9F7Q7_9BACT</name>
<dbReference type="KEGG" id="mcm:MCAL160_0259"/>
<accession>A0AAT9F7Q7</accession>
<dbReference type="InterPro" id="IPR004477">
    <property type="entry name" value="ComEC_N"/>
</dbReference>
<protein>
    <recommendedName>
        <fullName evidence="2">ComEC/Rec2-related protein domain-containing protein</fullName>
    </recommendedName>
</protein>
<feature type="transmembrane region" description="Helical" evidence="1">
    <location>
        <begin position="221"/>
        <end position="243"/>
    </location>
</feature>